<keyword evidence="4" id="KW-1185">Reference proteome</keyword>
<dbReference type="Proteomes" id="UP001501442">
    <property type="component" value="Unassembled WGS sequence"/>
</dbReference>
<comment type="caution">
    <text evidence="3">The sequence shown here is derived from an EMBL/GenBank/DDBJ whole genome shotgun (WGS) entry which is preliminary data.</text>
</comment>
<evidence type="ECO:0000313" key="3">
    <source>
        <dbReference type="EMBL" id="GAA4640356.1"/>
    </source>
</evidence>
<keyword evidence="2" id="KW-0812">Transmembrane</keyword>
<gene>
    <name evidence="3" type="ORF">GCM10023196_105530</name>
</gene>
<keyword evidence="2" id="KW-0472">Membrane</keyword>
<protein>
    <recommendedName>
        <fullName evidence="5">WD40 repeat domain-containing protein</fullName>
    </recommendedName>
</protein>
<sequence length="392" mass="42168">MKLETLVRQSLEEWSAEAQVPAGLADRALRRRTRRRIRGIALVAGAAAAVAATTLTVDVGTRPAPRPATSHAPMDTSLHTDPTHSPPQRFVAAGQTALSAYYIRKQSSVGGHTVFQDTWYLYDAATGGYQRTPWAHLDVAPGLRRAAVLEGPLPTARVGLLDMKTQKVTRWITLEHRAGGLAWSPDGERLLVTTYGRSPDVLAGPRTSSRTGYYLVNVASGKAAFHTLPAATDDFNARQDLGWSRSGGLLWAPTSTTPARRFYDLTGTPQPAPPGEDDIQADQAGLSPSGRYLARGNPYAGPGRPRTRGPATAVEDVTTSKAAGIQPVEQLRAWADDAHLIALACDVKKCTGRGEFRNRLVLVSVDGKTVTPLTGYQINDAPGAWNPLFTHR</sequence>
<feature type="region of interest" description="Disordered" evidence="1">
    <location>
        <begin position="266"/>
        <end position="292"/>
    </location>
</feature>
<name>A0ABP8UUR4_9ACTN</name>
<evidence type="ECO:0000256" key="2">
    <source>
        <dbReference type="SAM" id="Phobius"/>
    </source>
</evidence>
<dbReference type="InterPro" id="IPR011042">
    <property type="entry name" value="6-blade_b-propeller_TolB-like"/>
</dbReference>
<keyword evidence="2" id="KW-1133">Transmembrane helix</keyword>
<evidence type="ECO:0000313" key="4">
    <source>
        <dbReference type="Proteomes" id="UP001501442"/>
    </source>
</evidence>
<proteinExistence type="predicted"/>
<dbReference type="EMBL" id="BAABHK010000032">
    <property type="protein sequence ID" value="GAA4640356.1"/>
    <property type="molecule type" value="Genomic_DNA"/>
</dbReference>
<dbReference type="RefSeq" id="WP_345444103.1">
    <property type="nucleotide sequence ID" value="NZ_BAABHK010000032.1"/>
</dbReference>
<reference evidence="4" key="1">
    <citation type="journal article" date="2019" name="Int. J. Syst. Evol. Microbiol.">
        <title>The Global Catalogue of Microorganisms (GCM) 10K type strain sequencing project: providing services to taxonomists for standard genome sequencing and annotation.</title>
        <authorList>
            <consortium name="The Broad Institute Genomics Platform"/>
            <consortium name="The Broad Institute Genome Sequencing Center for Infectious Disease"/>
            <person name="Wu L."/>
            <person name="Ma J."/>
        </authorList>
    </citation>
    <scope>NUCLEOTIDE SEQUENCE [LARGE SCALE GENOMIC DNA]</scope>
    <source>
        <strain evidence="4">JCM 17939</strain>
    </source>
</reference>
<evidence type="ECO:0000256" key="1">
    <source>
        <dbReference type="SAM" id="MobiDB-lite"/>
    </source>
</evidence>
<organism evidence="3 4">
    <name type="scientific">Actinoallomurus vinaceus</name>
    <dbReference type="NCBI Taxonomy" id="1080074"/>
    <lineage>
        <taxon>Bacteria</taxon>
        <taxon>Bacillati</taxon>
        <taxon>Actinomycetota</taxon>
        <taxon>Actinomycetes</taxon>
        <taxon>Streptosporangiales</taxon>
        <taxon>Thermomonosporaceae</taxon>
        <taxon>Actinoallomurus</taxon>
    </lineage>
</organism>
<accession>A0ABP8UUR4</accession>
<feature type="transmembrane region" description="Helical" evidence="2">
    <location>
        <begin position="37"/>
        <end position="57"/>
    </location>
</feature>
<feature type="region of interest" description="Disordered" evidence="1">
    <location>
        <begin position="60"/>
        <end position="88"/>
    </location>
</feature>
<evidence type="ECO:0008006" key="5">
    <source>
        <dbReference type="Google" id="ProtNLM"/>
    </source>
</evidence>
<dbReference type="Gene3D" id="2.120.10.30">
    <property type="entry name" value="TolB, C-terminal domain"/>
    <property type="match status" value="1"/>
</dbReference>
<dbReference type="SUPFAM" id="SSF82171">
    <property type="entry name" value="DPP6 N-terminal domain-like"/>
    <property type="match status" value="1"/>
</dbReference>